<keyword evidence="6" id="KW-1185">Reference proteome</keyword>
<dbReference type="Gene3D" id="3.40.50.150">
    <property type="entry name" value="Vaccinia Virus protein VP39"/>
    <property type="match status" value="1"/>
</dbReference>
<evidence type="ECO:0000256" key="2">
    <source>
        <dbReference type="ARBA" id="ARBA00022679"/>
    </source>
</evidence>
<keyword evidence="3" id="KW-0949">S-adenosyl-L-methionine</keyword>
<dbReference type="Pfam" id="PF13649">
    <property type="entry name" value="Methyltransf_25"/>
    <property type="match status" value="1"/>
</dbReference>
<dbReference type="EMBL" id="JAMXQV010000025">
    <property type="protein sequence ID" value="MCR6488422.1"/>
    <property type="molecule type" value="Genomic_DNA"/>
</dbReference>
<sequence length="238" mass="25879">MSEPQTTAEDVDFEEMYQGKSPLGTRIPWDTKEPQPGVIALEASGQFAGEVADLGCGPGDNAIFLASRGHRVTGLDGAPSAIEQARARASAKGVEVGFAVADATKLDGYEDRFDTVLDSALYHCFTEEVRHTYVEALTRATKPGARLHMFCFTDAIPAGVPVPFLISERNLRETVGRSWEITRLEQASYRTAFTLDMLHEASRAVLGTDADPATIAALDIDERGNLVLPVWQLTARRP</sequence>
<gene>
    <name evidence="5" type="ORF">M8542_36900</name>
</gene>
<comment type="caution">
    <text evidence="5">The sequence shown here is derived from an EMBL/GenBank/DDBJ whole genome shotgun (WGS) entry which is preliminary data.</text>
</comment>
<evidence type="ECO:0000259" key="4">
    <source>
        <dbReference type="Pfam" id="PF13649"/>
    </source>
</evidence>
<dbReference type="RefSeq" id="WP_257924987.1">
    <property type="nucleotide sequence ID" value="NZ_JAMXQV010000025.1"/>
</dbReference>
<keyword evidence="1 5" id="KW-0489">Methyltransferase</keyword>
<feature type="domain" description="Methyltransferase" evidence="4">
    <location>
        <begin position="51"/>
        <end position="144"/>
    </location>
</feature>
<dbReference type="GO" id="GO:0008168">
    <property type="term" value="F:methyltransferase activity"/>
    <property type="evidence" value="ECO:0007669"/>
    <property type="project" value="UniProtKB-KW"/>
</dbReference>
<dbReference type="InterPro" id="IPR029063">
    <property type="entry name" value="SAM-dependent_MTases_sf"/>
</dbReference>
<dbReference type="AlphaFoldDB" id="A0A9X2SN13"/>
<evidence type="ECO:0000256" key="1">
    <source>
        <dbReference type="ARBA" id="ARBA00022603"/>
    </source>
</evidence>
<dbReference type="Proteomes" id="UP001144096">
    <property type="component" value="Unassembled WGS sequence"/>
</dbReference>
<reference evidence="5" key="1">
    <citation type="submission" date="2022-06" db="EMBL/GenBank/DDBJ databases">
        <title>Amycolatopsis iheyaensis sp. nov., a new species of the genus Amycolatopsis isolated from soil in Iheya island, Japan.</title>
        <authorList>
            <person name="Ngamcharungchit C."/>
            <person name="Kanto H."/>
            <person name="Take A."/>
            <person name="Intra B."/>
            <person name="Matsumoto A."/>
            <person name="Panbangred W."/>
            <person name="Inahashi Y."/>
        </authorList>
    </citation>
    <scope>NUCLEOTIDE SEQUENCE</scope>
    <source>
        <strain evidence="5">OK19-0408</strain>
    </source>
</reference>
<protein>
    <submittedName>
        <fullName evidence="5">Class I SAM-dependent methyltransferase</fullName>
    </submittedName>
</protein>
<name>A0A9X2SN13_9PSEU</name>
<organism evidence="5 6">
    <name type="scientific">Amycolatopsis iheyensis</name>
    <dbReference type="NCBI Taxonomy" id="2945988"/>
    <lineage>
        <taxon>Bacteria</taxon>
        <taxon>Bacillati</taxon>
        <taxon>Actinomycetota</taxon>
        <taxon>Actinomycetes</taxon>
        <taxon>Pseudonocardiales</taxon>
        <taxon>Pseudonocardiaceae</taxon>
        <taxon>Amycolatopsis</taxon>
    </lineage>
</organism>
<keyword evidence="2" id="KW-0808">Transferase</keyword>
<dbReference type="PANTHER" id="PTHR43464:SF19">
    <property type="entry name" value="UBIQUINONE BIOSYNTHESIS O-METHYLTRANSFERASE, MITOCHONDRIAL"/>
    <property type="match status" value="1"/>
</dbReference>
<evidence type="ECO:0000313" key="6">
    <source>
        <dbReference type="Proteomes" id="UP001144096"/>
    </source>
</evidence>
<dbReference type="SUPFAM" id="SSF53335">
    <property type="entry name" value="S-adenosyl-L-methionine-dependent methyltransferases"/>
    <property type="match status" value="1"/>
</dbReference>
<dbReference type="InterPro" id="IPR041698">
    <property type="entry name" value="Methyltransf_25"/>
</dbReference>
<evidence type="ECO:0000313" key="5">
    <source>
        <dbReference type="EMBL" id="MCR6488422.1"/>
    </source>
</evidence>
<proteinExistence type="predicted"/>
<dbReference type="GO" id="GO:0032259">
    <property type="term" value="P:methylation"/>
    <property type="evidence" value="ECO:0007669"/>
    <property type="project" value="UniProtKB-KW"/>
</dbReference>
<dbReference type="CDD" id="cd02440">
    <property type="entry name" value="AdoMet_MTases"/>
    <property type="match status" value="1"/>
</dbReference>
<accession>A0A9X2SN13</accession>
<dbReference type="PANTHER" id="PTHR43464">
    <property type="entry name" value="METHYLTRANSFERASE"/>
    <property type="match status" value="1"/>
</dbReference>
<evidence type="ECO:0000256" key="3">
    <source>
        <dbReference type="ARBA" id="ARBA00022691"/>
    </source>
</evidence>